<accession>A0A1J5QW90</accession>
<sequence length="1092" mass="114491">MRIAKAGGDRRPAPETYNFKSLRLWEGWHTVVHGTVKGLFWFLEILAITLLVAAAWLGFRLSEGPLELSFARPYIEAALTRPDGSVTVRMDHTVLVWDRAHETLDLRAINVHALSHGQPVVTVPEMSIGLSTPALLRGVIAPSRLRLYRPHVHLVRESDGSIQLGMDAAAAGRSVPVSASSTQVVEEAFRALLEPPGKDNVAGRLQMVEVVNGDLLMEDRSLGIEWRIPTADLSFLRSKKGIIGSARLDMVLLDEKVHFDADGLFRAADHALELTLSYGGLRPSLLAELAPQLKPLAMLHMPTGGSVGLRWSQAGGLSDLRFDLAGGQGVIDLSDQLGVSWPVASLSLHGALHDGLKTVQIDEARVDFGGGVLSLSGHADHLGPDGAPGHLALDAKVEDLPVELLKGLWPPAAAPNPRQWILDNLSHGTVKLATAHLLAHVPDGQGWNGLAIDTLAGKVVPEGVDVRYLAPMPMVHNASAEASYDQNRFAIAIKSGTLMGLKLLPGSTVVLTGLSAATQYADIGLKISGPVADALRLIDSKPLGWASRLGVAPAKVKGSAVTDLSLRFPLLNDLTFEQVEVHAHAQTSGVGLPDVALGLDLSDGGLSLDADAKGLDVAGQARLGGIPASLKWHETFSHAALPSHYEVEATLDDAARTTVGLDGPPFQAPFLSGPVPVRVVADLGHGRGTVAVTGDLTAAAMRLPSLNWRKKTGVAGTASARIRLAGGHLADVPHFAVATRDGLAVDGRVAFKDGHARLVTFRHAAWGRTDVAGTLALKPDGQGLVLDMAGASFDARELVGGEPSGQTAPGAPKKHDHSHDHAATPPLSVTAKLDQVWLSDQGAARDVDLSMARDGRGDVQTLNLDGTVGAGQPLVIAISPDAAQQKRLVKISSGDAGAVFHAFGIFDNVKGGTLTVDGAYNDADPRDPLSGLCQVSNYQLMQAPVLVRLLTVAALTGVVDLLSGDGISFSSMKVPFTLTDGVLSVKDARTSGTSLGLTADGQVDLDTDQLALEGTIVPAYALNSALGKLPLVGGLFSAEKGGGVIAMNYSISGSAKDPSVMVNPLSALTPGFLRNLFNIFDDGSGREVRPGQ</sequence>
<feature type="transmembrane region" description="Helical" evidence="2">
    <location>
        <begin position="39"/>
        <end position="59"/>
    </location>
</feature>
<dbReference type="PANTHER" id="PTHR30441">
    <property type="entry name" value="DUF748 DOMAIN-CONTAINING PROTEIN"/>
    <property type="match status" value="1"/>
</dbReference>
<feature type="region of interest" description="Disordered" evidence="1">
    <location>
        <begin position="798"/>
        <end position="825"/>
    </location>
</feature>
<keyword evidence="2" id="KW-0812">Transmembrane</keyword>
<evidence type="ECO:0000256" key="2">
    <source>
        <dbReference type="SAM" id="Phobius"/>
    </source>
</evidence>
<dbReference type="Pfam" id="PF13116">
    <property type="entry name" value="YhdP"/>
    <property type="match status" value="2"/>
</dbReference>
<dbReference type="EMBL" id="MLJW01000416">
    <property type="protein sequence ID" value="OIQ87562.1"/>
    <property type="molecule type" value="Genomic_DNA"/>
</dbReference>
<dbReference type="AlphaFoldDB" id="A0A1J5QW90"/>
<feature type="domain" description="YhdP central" evidence="3">
    <location>
        <begin position="941"/>
        <end position="1060"/>
    </location>
</feature>
<proteinExistence type="predicted"/>
<evidence type="ECO:0000259" key="3">
    <source>
        <dbReference type="Pfam" id="PF13116"/>
    </source>
</evidence>
<dbReference type="InterPro" id="IPR025263">
    <property type="entry name" value="YhdP_central"/>
</dbReference>
<dbReference type="InterPro" id="IPR052894">
    <property type="entry name" value="AsmA-related"/>
</dbReference>
<evidence type="ECO:0000313" key="4">
    <source>
        <dbReference type="EMBL" id="OIQ87562.1"/>
    </source>
</evidence>
<reference evidence="4" key="1">
    <citation type="submission" date="2016-10" db="EMBL/GenBank/DDBJ databases">
        <title>Sequence of Gallionella enrichment culture.</title>
        <authorList>
            <person name="Poehlein A."/>
            <person name="Muehling M."/>
            <person name="Daniel R."/>
        </authorList>
    </citation>
    <scope>NUCLEOTIDE SEQUENCE</scope>
</reference>
<name>A0A1J5QW90_9ZZZZ</name>
<protein>
    <recommendedName>
        <fullName evidence="3">YhdP central domain-containing protein</fullName>
    </recommendedName>
</protein>
<keyword evidence="2" id="KW-1133">Transmembrane helix</keyword>
<feature type="domain" description="YhdP central" evidence="3">
    <location>
        <begin position="321"/>
        <end position="712"/>
    </location>
</feature>
<dbReference type="GO" id="GO:0090313">
    <property type="term" value="P:regulation of protein targeting to membrane"/>
    <property type="evidence" value="ECO:0007669"/>
    <property type="project" value="TreeGrafter"/>
</dbReference>
<keyword evidence="2" id="KW-0472">Membrane</keyword>
<dbReference type="GO" id="GO:0005886">
    <property type="term" value="C:plasma membrane"/>
    <property type="evidence" value="ECO:0007669"/>
    <property type="project" value="TreeGrafter"/>
</dbReference>
<dbReference type="PANTHER" id="PTHR30441:SF4">
    <property type="entry name" value="PROTEIN ASMA"/>
    <property type="match status" value="1"/>
</dbReference>
<gene>
    <name evidence="4" type="ORF">GALL_305690</name>
</gene>
<organism evidence="4">
    <name type="scientific">mine drainage metagenome</name>
    <dbReference type="NCBI Taxonomy" id="410659"/>
    <lineage>
        <taxon>unclassified sequences</taxon>
        <taxon>metagenomes</taxon>
        <taxon>ecological metagenomes</taxon>
    </lineage>
</organism>
<evidence type="ECO:0000256" key="1">
    <source>
        <dbReference type="SAM" id="MobiDB-lite"/>
    </source>
</evidence>
<comment type="caution">
    <text evidence="4">The sequence shown here is derived from an EMBL/GenBank/DDBJ whole genome shotgun (WGS) entry which is preliminary data.</text>
</comment>